<dbReference type="PANTHER" id="PTHR37534:SF11">
    <property type="entry name" value="ZN(II)2CYS6 TRANSCRIPTION FACTOR (EUROFUNG)"/>
    <property type="match status" value="1"/>
</dbReference>
<dbReference type="AlphaFoldDB" id="A0AAN8EFC5"/>
<dbReference type="InterPro" id="IPR021858">
    <property type="entry name" value="Fun_TF"/>
</dbReference>
<dbReference type="GO" id="GO:0005634">
    <property type="term" value="C:nucleus"/>
    <property type="evidence" value="ECO:0007669"/>
    <property type="project" value="UniProtKB-SubCell"/>
</dbReference>
<evidence type="ECO:0000256" key="4">
    <source>
        <dbReference type="ARBA" id="ARBA00023163"/>
    </source>
</evidence>
<dbReference type="Pfam" id="PF11951">
    <property type="entry name" value="Fungal_trans_2"/>
    <property type="match status" value="1"/>
</dbReference>
<keyword evidence="3" id="KW-0238">DNA-binding</keyword>
<dbReference type="GO" id="GO:0045944">
    <property type="term" value="P:positive regulation of transcription by RNA polymerase II"/>
    <property type="evidence" value="ECO:0007669"/>
    <property type="project" value="TreeGrafter"/>
</dbReference>
<name>A0AAN8EFC5_9EURO</name>
<evidence type="ECO:0000256" key="3">
    <source>
        <dbReference type="ARBA" id="ARBA00023125"/>
    </source>
</evidence>
<evidence type="ECO:0000256" key="6">
    <source>
        <dbReference type="SAM" id="MobiDB-lite"/>
    </source>
</evidence>
<dbReference type="GO" id="GO:0000976">
    <property type="term" value="F:transcription cis-regulatory region binding"/>
    <property type="evidence" value="ECO:0007669"/>
    <property type="project" value="TreeGrafter"/>
</dbReference>
<dbReference type="InterPro" id="IPR036864">
    <property type="entry name" value="Zn2-C6_fun-type_DNA-bd_sf"/>
</dbReference>
<evidence type="ECO:0000256" key="5">
    <source>
        <dbReference type="ARBA" id="ARBA00023242"/>
    </source>
</evidence>
<keyword evidence="4" id="KW-0804">Transcription</keyword>
<dbReference type="Pfam" id="PF00172">
    <property type="entry name" value="Zn_clus"/>
    <property type="match status" value="1"/>
</dbReference>
<organism evidence="8 9">
    <name type="scientific">Knufia fluminis</name>
    <dbReference type="NCBI Taxonomy" id="191047"/>
    <lineage>
        <taxon>Eukaryota</taxon>
        <taxon>Fungi</taxon>
        <taxon>Dikarya</taxon>
        <taxon>Ascomycota</taxon>
        <taxon>Pezizomycotina</taxon>
        <taxon>Eurotiomycetes</taxon>
        <taxon>Chaetothyriomycetidae</taxon>
        <taxon>Chaetothyriales</taxon>
        <taxon>Trichomeriaceae</taxon>
        <taxon>Knufia</taxon>
    </lineage>
</organism>
<dbReference type="PROSITE" id="PS50048">
    <property type="entry name" value="ZN2_CY6_FUNGAL_2"/>
    <property type="match status" value="1"/>
</dbReference>
<comment type="subcellular location">
    <subcellularLocation>
        <location evidence="1">Nucleus</location>
    </subcellularLocation>
</comment>
<feature type="region of interest" description="Disordered" evidence="6">
    <location>
        <begin position="93"/>
        <end position="139"/>
    </location>
</feature>
<feature type="domain" description="Zn(2)-C6 fungal-type" evidence="7">
    <location>
        <begin position="40"/>
        <end position="68"/>
    </location>
</feature>
<evidence type="ECO:0000256" key="1">
    <source>
        <dbReference type="ARBA" id="ARBA00004123"/>
    </source>
</evidence>
<dbReference type="PROSITE" id="PS00463">
    <property type="entry name" value="ZN2_CY6_FUNGAL_1"/>
    <property type="match status" value="1"/>
</dbReference>
<dbReference type="SUPFAM" id="SSF57701">
    <property type="entry name" value="Zn2/Cys6 DNA-binding domain"/>
    <property type="match status" value="1"/>
</dbReference>
<dbReference type="InterPro" id="IPR001138">
    <property type="entry name" value="Zn2Cys6_DnaBD"/>
</dbReference>
<gene>
    <name evidence="8" type="ORF">OHC33_004111</name>
</gene>
<sequence>MAESGNEHFAPSPKRSHEVLSGSSIIPVSRTVKSSKSRKGCGFCKLKRLKCDETKPECKNCLNRDRKCPGYKQIYQWKSKCQTDVRSFDATLRKKTTARRSVASKRKLKGEAAKSDEHDGNIQQTTGTPKAMCQQETTGQHETAEVDVTYDTELHELPVDSDCLISMNASQNLNNIDLDGYGFNDIIESLQFNNVLGLPSLPETDLTFLPNHGSTSVHGCLWDTAQTSLGLLQGPTDINWGISIGKHRSNISTTIAESTDRRNRGKDIRGLLRKFYTTSPSVPSTLVHHATRLVEHYFSTICGIYSCFDSFLNPFRYTVSQSWSYSASTYYAIQSMAAAHMANELPRMRQEGLVLHRKASQHLGQEFQICRSKGSNHDQALLSLLLLGMSACWQRPGDLGLPYLRTARTFVSTTLSQREATNAEPMTRSLLQFFEEAMIYWEMVTSFVADDTEIDIVQPCNPLHHVENEIFGQSQPLDPPSLDHTSNSIPHPWTGICPESQMLLGQVGRLVRRARMGKRTLENETRLFGLAMELEESLLATTTPSTSSMTDCGDLVTQDTDFITLAETTRDAGLLELYRVFPDLLWHRLGPSHNSNDDVNNGGGPNVSSEFASQSWLASLAVHILKRLETIPNSSNVRCHQLLIVVIAAAELRLQSLGKSDCLELSDLDREVIWGRQFARTRLHQLVIQLPAQPVYTILKLVGEVWRRLDAPSNGHPDDIFWIDVMIEKGWHTIVG</sequence>
<proteinExistence type="predicted"/>
<evidence type="ECO:0000313" key="8">
    <source>
        <dbReference type="EMBL" id="KAK5954389.1"/>
    </source>
</evidence>
<comment type="caution">
    <text evidence="8">The sequence shown here is derived from an EMBL/GenBank/DDBJ whole genome shotgun (WGS) entry which is preliminary data.</text>
</comment>
<feature type="compositionally biased region" description="Basic residues" evidence="6">
    <location>
        <begin position="93"/>
        <end position="108"/>
    </location>
</feature>
<dbReference type="GO" id="GO:0008270">
    <property type="term" value="F:zinc ion binding"/>
    <property type="evidence" value="ECO:0007669"/>
    <property type="project" value="InterPro"/>
</dbReference>
<protein>
    <recommendedName>
        <fullName evidence="7">Zn(2)-C6 fungal-type domain-containing protein</fullName>
    </recommendedName>
</protein>
<accession>A0AAN8EFC5</accession>
<dbReference type="Gene3D" id="4.10.240.10">
    <property type="entry name" value="Zn(2)-C6 fungal-type DNA-binding domain"/>
    <property type="match status" value="1"/>
</dbReference>
<dbReference type="PANTHER" id="PTHR37534">
    <property type="entry name" value="TRANSCRIPTIONAL ACTIVATOR PROTEIN UGA3"/>
    <property type="match status" value="1"/>
</dbReference>
<evidence type="ECO:0000256" key="2">
    <source>
        <dbReference type="ARBA" id="ARBA00023015"/>
    </source>
</evidence>
<feature type="compositionally biased region" description="Basic and acidic residues" evidence="6">
    <location>
        <begin position="109"/>
        <end position="120"/>
    </location>
</feature>
<evidence type="ECO:0000259" key="7">
    <source>
        <dbReference type="PROSITE" id="PS50048"/>
    </source>
</evidence>
<keyword evidence="5" id="KW-0539">Nucleus</keyword>
<dbReference type="CDD" id="cd00067">
    <property type="entry name" value="GAL4"/>
    <property type="match status" value="1"/>
</dbReference>
<feature type="region of interest" description="Disordered" evidence="6">
    <location>
        <begin position="1"/>
        <end position="22"/>
    </location>
</feature>
<dbReference type="Proteomes" id="UP001316803">
    <property type="component" value="Unassembled WGS sequence"/>
</dbReference>
<evidence type="ECO:0000313" key="9">
    <source>
        <dbReference type="Proteomes" id="UP001316803"/>
    </source>
</evidence>
<dbReference type="SMART" id="SM00066">
    <property type="entry name" value="GAL4"/>
    <property type="match status" value="1"/>
</dbReference>
<reference evidence="8 9" key="1">
    <citation type="submission" date="2022-12" db="EMBL/GenBank/DDBJ databases">
        <title>Genomic features and morphological characterization of a novel Knufia sp. strain isolated from spacecraft assembly facility.</title>
        <authorList>
            <person name="Teixeira M."/>
            <person name="Chander A.M."/>
            <person name="Stajich J.E."/>
            <person name="Venkateswaran K."/>
        </authorList>
    </citation>
    <scope>NUCLEOTIDE SEQUENCE [LARGE SCALE GENOMIC DNA]</scope>
    <source>
        <strain evidence="8 9">FJI-L2-BK-P2</strain>
    </source>
</reference>
<keyword evidence="2" id="KW-0805">Transcription regulation</keyword>
<dbReference type="GO" id="GO:0000981">
    <property type="term" value="F:DNA-binding transcription factor activity, RNA polymerase II-specific"/>
    <property type="evidence" value="ECO:0007669"/>
    <property type="project" value="InterPro"/>
</dbReference>
<feature type="compositionally biased region" description="Polar residues" evidence="6">
    <location>
        <begin position="121"/>
        <end position="139"/>
    </location>
</feature>
<keyword evidence="9" id="KW-1185">Reference proteome</keyword>
<dbReference type="EMBL" id="JAKLMC020000008">
    <property type="protein sequence ID" value="KAK5954389.1"/>
    <property type="molecule type" value="Genomic_DNA"/>
</dbReference>